<dbReference type="EMBL" id="JRQI01000087">
    <property type="protein sequence ID" value="KGK56489.1"/>
    <property type="molecule type" value="Genomic_DNA"/>
</dbReference>
<dbReference type="Proteomes" id="UP000029879">
    <property type="component" value="Unassembled WGS sequence"/>
</dbReference>
<evidence type="ECO:0008006" key="3">
    <source>
        <dbReference type="Google" id="ProtNLM"/>
    </source>
</evidence>
<evidence type="ECO:0000313" key="1">
    <source>
        <dbReference type="EMBL" id="KGK56489.1"/>
    </source>
</evidence>
<organism evidence="1 2">
    <name type="scientific">Xanthomonas cannabis pv. phaseoli</name>
    <dbReference type="NCBI Taxonomy" id="1885902"/>
    <lineage>
        <taxon>Bacteria</taxon>
        <taxon>Pseudomonadati</taxon>
        <taxon>Pseudomonadota</taxon>
        <taxon>Gammaproteobacteria</taxon>
        <taxon>Lysobacterales</taxon>
        <taxon>Lysobacteraceae</taxon>
        <taxon>Xanthomonas</taxon>
    </lineage>
</organism>
<dbReference type="AlphaFoldDB" id="A0AB34P4A1"/>
<proteinExistence type="predicted"/>
<protein>
    <recommendedName>
        <fullName evidence="3">Secreted protein</fullName>
    </recommendedName>
</protein>
<evidence type="ECO:0000313" key="2">
    <source>
        <dbReference type="Proteomes" id="UP000029879"/>
    </source>
</evidence>
<name>A0AB34P4A1_9XANT</name>
<reference evidence="1 2" key="1">
    <citation type="submission" date="2014-10" db="EMBL/GenBank/DDBJ databases">
        <title>Genome sequence of a Xanthomonas strain that is pathogenic on beans.</title>
        <authorList>
            <person name="Aritua V."/>
            <person name="Sapp M."/>
            <person name="Harrison J."/>
            <person name="Smith J."/>
            <person name="Studholme D."/>
        </authorList>
    </citation>
    <scope>NUCLEOTIDE SEQUENCE [LARGE SCALE GENOMIC DNA]</scope>
    <source>
        <strain evidence="1 2">Nyagatare</strain>
    </source>
</reference>
<comment type="caution">
    <text evidence="1">The sequence shown here is derived from an EMBL/GenBank/DDBJ whole genome shotgun (WGS) entry which is preliminary data.</text>
</comment>
<gene>
    <name evidence="1" type="ORF">NC00_18115</name>
</gene>
<sequence length="59" mass="6967">MVVILFKVANFIAQAAFLRRLLFQRSLFLIGIRVRCAVDRQTCRERGHRPRGAWIEMHV</sequence>
<accession>A0AB34P4A1</accession>